<reference evidence="2 3" key="1">
    <citation type="journal article" date="2020" name="ISME J.">
        <title>Uncovering the hidden diversity of litter-decomposition mechanisms in mushroom-forming fungi.</title>
        <authorList>
            <person name="Floudas D."/>
            <person name="Bentzer J."/>
            <person name="Ahren D."/>
            <person name="Johansson T."/>
            <person name="Persson P."/>
            <person name="Tunlid A."/>
        </authorList>
    </citation>
    <scope>NUCLEOTIDE SEQUENCE [LARGE SCALE GENOMIC DNA]</scope>
    <source>
        <strain evidence="2 3">CBS 146.42</strain>
    </source>
</reference>
<evidence type="ECO:0000313" key="3">
    <source>
        <dbReference type="Proteomes" id="UP000559027"/>
    </source>
</evidence>
<evidence type="ECO:0000313" key="2">
    <source>
        <dbReference type="EMBL" id="KAF5353875.1"/>
    </source>
</evidence>
<dbReference type="AlphaFoldDB" id="A0A8H5FY03"/>
<comment type="caution">
    <text evidence="2">The sequence shown here is derived from an EMBL/GenBank/DDBJ whole genome shotgun (WGS) entry which is preliminary data.</text>
</comment>
<dbReference type="OrthoDB" id="3239304at2759"/>
<feature type="transmembrane region" description="Helical" evidence="1">
    <location>
        <begin position="12"/>
        <end position="39"/>
    </location>
</feature>
<feature type="transmembrane region" description="Helical" evidence="1">
    <location>
        <begin position="152"/>
        <end position="169"/>
    </location>
</feature>
<sequence length="223" mass="24715">MAYVRSRKFCCCIPVRIGVFILSFLGMGLGIVLAVFGWWSIAMLKKQDIVISTPNQIAIYFSSAMYTLLALVSLFGFVGAIIKSISMVASFASSLLVHLVFSVGIGIYAIYTVFKQDPRDVFDRCMSNVTGPSNYGHSICKDSFAILKGATIGVYVITWLLQLYAYFVVQRYVEQLEHEEGLKRKVIENLTVSRPAPINVTTYSAFGSATQPRSAFVNSNNRV</sequence>
<evidence type="ECO:0000256" key="1">
    <source>
        <dbReference type="SAM" id="Phobius"/>
    </source>
</evidence>
<feature type="transmembrane region" description="Helical" evidence="1">
    <location>
        <begin position="59"/>
        <end position="82"/>
    </location>
</feature>
<keyword evidence="1" id="KW-1133">Transmembrane helix</keyword>
<proteinExistence type="predicted"/>
<organism evidence="2 3">
    <name type="scientific">Leucocoprinus leucothites</name>
    <dbReference type="NCBI Taxonomy" id="201217"/>
    <lineage>
        <taxon>Eukaryota</taxon>
        <taxon>Fungi</taxon>
        <taxon>Dikarya</taxon>
        <taxon>Basidiomycota</taxon>
        <taxon>Agaricomycotina</taxon>
        <taxon>Agaricomycetes</taxon>
        <taxon>Agaricomycetidae</taxon>
        <taxon>Agaricales</taxon>
        <taxon>Agaricineae</taxon>
        <taxon>Agaricaceae</taxon>
        <taxon>Leucocoprinus</taxon>
    </lineage>
</organism>
<accession>A0A8H5FY03</accession>
<name>A0A8H5FY03_9AGAR</name>
<dbReference type="EMBL" id="JAACJO010000009">
    <property type="protein sequence ID" value="KAF5353875.1"/>
    <property type="molecule type" value="Genomic_DNA"/>
</dbReference>
<protein>
    <submittedName>
        <fullName evidence="2">Uncharacterized protein</fullName>
    </submittedName>
</protein>
<keyword evidence="3" id="KW-1185">Reference proteome</keyword>
<keyword evidence="1" id="KW-0812">Transmembrane</keyword>
<dbReference type="Proteomes" id="UP000559027">
    <property type="component" value="Unassembled WGS sequence"/>
</dbReference>
<gene>
    <name evidence="2" type="ORF">D9756_007300</name>
</gene>
<feature type="transmembrane region" description="Helical" evidence="1">
    <location>
        <begin position="94"/>
        <end position="114"/>
    </location>
</feature>
<keyword evidence="1" id="KW-0472">Membrane</keyword>